<protein>
    <submittedName>
        <fullName evidence="2">DUF427 domain-containing protein</fullName>
    </submittedName>
</protein>
<gene>
    <name evidence="2" type="ORF">WKW79_20915</name>
</gene>
<feature type="domain" description="DUF427" evidence="1">
    <location>
        <begin position="55"/>
        <end position="146"/>
    </location>
</feature>
<sequence length="187" mass="21074">MTAASDDDDRRAFARSLWRHVGDVRPPFAVTPEAGQESVWDYPRPPCIAPDAREVKICLGDVEIARTRRALRVLETASPPTWYLPRTDVQMALLQPAAGRSNCEWKGEARYLSVVTSQHTVEAAAWWYPTPLPGFEDLKDHIAFYPRQLECRVDGLRVLPQPGRFYAGWITPELVGPFKGEPGSEGW</sequence>
<dbReference type="Gene3D" id="2.170.150.40">
    <property type="entry name" value="Domain of unknown function (DUF427)"/>
    <property type="match status" value="1"/>
</dbReference>
<evidence type="ECO:0000313" key="2">
    <source>
        <dbReference type="EMBL" id="MEJ8857051.1"/>
    </source>
</evidence>
<dbReference type="Proteomes" id="UP001367030">
    <property type="component" value="Unassembled WGS sequence"/>
</dbReference>
<comment type="caution">
    <text evidence="2">The sequence shown here is derived from an EMBL/GenBank/DDBJ whole genome shotgun (WGS) entry which is preliminary data.</text>
</comment>
<dbReference type="PANTHER" id="PTHR43058">
    <property type="entry name" value="SLR0655 PROTEIN"/>
    <property type="match status" value="1"/>
</dbReference>
<dbReference type="Pfam" id="PF04248">
    <property type="entry name" value="NTP_transf_9"/>
    <property type="match status" value="1"/>
</dbReference>
<evidence type="ECO:0000259" key="1">
    <source>
        <dbReference type="Pfam" id="PF04248"/>
    </source>
</evidence>
<dbReference type="InterPro" id="IPR038694">
    <property type="entry name" value="DUF427_sf"/>
</dbReference>
<dbReference type="EMBL" id="JBBKZS010000009">
    <property type="protein sequence ID" value="MEJ8857051.1"/>
    <property type="molecule type" value="Genomic_DNA"/>
</dbReference>
<accession>A0ABU8XB38</accession>
<dbReference type="InterPro" id="IPR007361">
    <property type="entry name" value="DUF427"/>
</dbReference>
<name>A0ABU8XB38_9BURK</name>
<proteinExistence type="predicted"/>
<dbReference type="RefSeq" id="WP_340337127.1">
    <property type="nucleotide sequence ID" value="NZ_JBBKZS010000009.1"/>
</dbReference>
<evidence type="ECO:0000313" key="3">
    <source>
        <dbReference type="Proteomes" id="UP001367030"/>
    </source>
</evidence>
<keyword evidence="3" id="KW-1185">Reference proteome</keyword>
<dbReference type="PANTHER" id="PTHR43058:SF1">
    <property type="entry name" value="DUF427 DOMAIN-CONTAINING PROTEIN"/>
    <property type="match status" value="1"/>
</dbReference>
<reference evidence="2 3" key="1">
    <citation type="submission" date="2024-03" db="EMBL/GenBank/DDBJ databases">
        <title>Novel species of the genus Variovorax.</title>
        <authorList>
            <person name="Liu Q."/>
            <person name="Xin Y.-H."/>
        </authorList>
    </citation>
    <scope>NUCLEOTIDE SEQUENCE [LARGE SCALE GENOMIC DNA]</scope>
    <source>
        <strain evidence="2 3">KACC 18901</strain>
    </source>
</reference>
<organism evidence="2 3">
    <name type="scientific">Variovorax robiniae</name>
    <dbReference type="NCBI Taxonomy" id="1836199"/>
    <lineage>
        <taxon>Bacteria</taxon>
        <taxon>Pseudomonadati</taxon>
        <taxon>Pseudomonadota</taxon>
        <taxon>Betaproteobacteria</taxon>
        <taxon>Burkholderiales</taxon>
        <taxon>Comamonadaceae</taxon>
        <taxon>Variovorax</taxon>
    </lineage>
</organism>